<reference evidence="1 2" key="1">
    <citation type="submission" date="2017-04" db="EMBL/GenBank/DDBJ databases">
        <title>High diversity of culturable Acinetobacter species in natural soil and water ecosystems.</title>
        <authorList>
            <person name="Nemec A."/>
            <person name="Radolfova-Krizova L."/>
        </authorList>
    </citation>
    <scope>NUCLEOTIDE SEQUENCE [LARGE SCALE GENOMIC DNA]</scope>
    <source>
        <strain evidence="1 2">ANC 4999</strain>
    </source>
</reference>
<dbReference type="InterPro" id="IPR003749">
    <property type="entry name" value="ThiS/MoaD-like"/>
</dbReference>
<sequence>MSNIQIKIEAFGAIERQLPSDLILQCDASSCIADVLAQVELLYPHAQKMLGRCACAVGEDIVSRQTLLNHDSTLVMLSPVAGG</sequence>
<dbReference type="STRING" id="1977882.B9T28_08275"/>
<proteinExistence type="predicted"/>
<dbReference type="Pfam" id="PF02597">
    <property type="entry name" value="ThiS"/>
    <property type="match status" value="1"/>
</dbReference>
<comment type="caution">
    <text evidence="1">The sequence shown here is derived from an EMBL/GenBank/DDBJ whole genome shotgun (WGS) entry which is preliminary data.</text>
</comment>
<evidence type="ECO:0000313" key="2">
    <source>
        <dbReference type="Proteomes" id="UP000242765"/>
    </source>
</evidence>
<accession>A0A1Y3CIM5</accession>
<gene>
    <name evidence="1" type="ORF">B9T28_08275</name>
</gene>
<dbReference type="InterPro" id="IPR012675">
    <property type="entry name" value="Beta-grasp_dom_sf"/>
</dbReference>
<protein>
    <submittedName>
        <fullName evidence="1">Molybdopterin synthase sulfur carrier subunit</fullName>
    </submittedName>
</protein>
<dbReference type="Gene3D" id="3.10.20.30">
    <property type="match status" value="1"/>
</dbReference>
<dbReference type="RefSeq" id="WP_086203517.1">
    <property type="nucleotide sequence ID" value="NZ_NEGB01000004.1"/>
</dbReference>
<name>A0A1Y3CIM5_9GAMM</name>
<organism evidence="1 2">
    <name type="scientific">Acinetobacter silvestris</name>
    <dbReference type="NCBI Taxonomy" id="1977882"/>
    <lineage>
        <taxon>Bacteria</taxon>
        <taxon>Pseudomonadati</taxon>
        <taxon>Pseudomonadota</taxon>
        <taxon>Gammaproteobacteria</taxon>
        <taxon>Moraxellales</taxon>
        <taxon>Moraxellaceae</taxon>
        <taxon>Acinetobacter</taxon>
    </lineage>
</organism>
<evidence type="ECO:0000313" key="1">
    <source>
        <dbReference type="EMBL" id="OTG65454.1"/>
    </source>
</evidence>
<dbReference type="InterPro" id="IPR016155">
    <property type="entry name" value="Mopterin_synth/thiamin_S_b"/>
</dbReference>
<dbReference type="EMBL" id="NEGB01000004">
    <property type="protein sequence ID" value="OTG65454.1"/>
    <property type="molecule type" value="Genomic_DNA"/>
</dbReference>
<dbReference type="OrthoDB" id="6702804at2"/>
<dbReference type="Proteomes" id="UP000242765">
    <property type="component" value="Unassembled WGS sequence"/>
</dbReference>
<dbReference type="AlphaFoldDB" id="A0A1Y3CIM5"/>
<keyword evidence="2" id="KW-1185">Reference proteome</keyword>
<dbReference type="SUPFAM" id="SSF54285">
    <property type="entry name" value="MoaD/ThiS"/>
    <property type="match status" value="1"/>
</dbReference>